<feature type="domain" description="HYR-like" evidence="2">
    <location>
        <begin position="1017"/>
        <end position="1087"/>
    </location>
</feature>
<feature type="domain" description="HYR-like" evidence="2">
    <location>
        <begin position="701"/>
        <end position="771"/>
    </location>
</feature>
<proteinExistence type="predicted"/>
<feature type="domain" description="HYR-like" evidence="2">
    <location>
        <begin position="622"/>
        <end position="692"/>
    </location>
</feature>
<feature type="domain" description="HYR-like" evidence="2">
    <location>
        <begin position="857"/>
        <end position="929"/>
    </location>
</feature>
<dbReference type="InterPro" id="IPR025667">
    <property type="entry name" value="SprB_repeat"/>
</dbReference>
<gene>
    <name evidence="3" type="ORF">SAMN05443549_1162</name>
</gene>
<dbReference type="Gene3D" id="2.60.40.10">
    <property type="entry name" value="Immunoglobulins"/>
    <property type="match status" value="4"/>
</dbReference>
<feature type="signal peptide" evidence="1">
    <location>
        <begin position="1"/>
        <end position="21"/>
    </location>
</feature>
<evidence type="ECO:0000256" key="1">
    <source>
        <dbReference type="SAM" id="SignalP"/>
    </source>
</evidence>
<evidence type="ECO:0000313" key="4">
    <source>
        <dbReference type="Proteomes" id="UP000184516"/>
    </source>
</evidence>
<keyword evidence="1" id="KW-0732">Signal</keyword>
<dbReference type="InterPro" id="IPR035986">
    <property type="entry name" value="PKD_dom_sf"/>
</dbReference>
<dbReference type="InterPro" id="IPR013783">
    <property type="entry name" value="Ig-like_fold"/>
</dbReference>
<accession>A0A1M5Q1A8</accession>
<feature type="non-terminal residue" evidence="3">
    <location>
        <position position="2570"/>
    </location>
</feature>
<reference evidence="4" key="1">
    <citation type="submission" date="2016-11" db="EMBL/GenBank/DDBJ databases">
        <authorList>
            <person name="Varghese N."/>
            <person name="Submissions S."/>
        </authorList>
    </citation>
    <scope>NUCLEOTIDE SEQUENCE [LARGE SCALE GENOMIC DNA]</scope>
    <source>
        <strain evidence="4">DSM 19978</strain>
    </source>
</reference>
<feature type="domain" description="HYR-like" evidence="2">
    <location>
        <begin position="2458"/>
        <end position="2528"/>
    </location>
</feature>
<dbReference type="Gene3D" id="2.60.40.740">
    <property type="match status" value="1"/>
</dbReference>
<feature type="domain" description="HYR-like" evidence="2">
    <location>
        <begin position="461"/>
        <end position="534"/>
    </location>
</feature>
<dbReference type="OrthoDB" id="599464at2"/>
<dbReference type="EMBL" id="FQWB01000016">
    <property type="protein sequence ID" value="SHH07915.1"/>
    <property type="molecule type" value="Genomic_DNA"/>
</dbReference>
<dbReference type="SUPFAM" id="SSF49299">
    <property type="entry name" value="PKD domain"/>
    <property type="match status" value="1"/>
</dbReference>
<evidence type="ECO:0000313" key="3">
    <source>
        <dbReference type="EMBL" id="SHH07915.1"/>
    </source>
</evidence>
<organism evidence="3 4">
    <name type="scientific">Flavobacterium fluvii</name>
    <dbReference type="NCBI Taxonomy" id="468056"/>
    <lineage>
        <taxon>Bacteria</taxon>
        <taxon>Pseudomonadati</taxon>
        <taxon>Bacteroidota</taxon>
        <taxon>Flavobacteriia</taxon>
        <taxon>Flavobacteriales</taxon>
        <taxon>Flavobacteriaceae</taxon>
        <taxon>Flavobacterium</taxon>
    </lineage>
</organism>
<feature type="domain" description="HYR-like" evidence="2">
    <location>
        <begin position="2379"/>
        <end position="2449"/>
    </location>
</feature>
<dbReference type="InterPro" id="IPR057078">
    <property type="entry name" value="HYR-4C"/>
</dbReference>
<protein>
    <submittedName>
        <fullName evidence="3">SprB repeat-containing protein</fullName>
    </submittedName>
</protein>
<dbReference type="Pfam" id="PF23237">
    <property type="entry name" value="HYR_4C"/>
    <property type="match status" value="12"/>
</dbReference>
<feature type="chain" id="PRO_5012861355" evidence="1">
    <location>
        <begin position="22"/>
        <end position="2570"/>
    </location>
</feature>
<keyword evidence="4" id="KW-1185">Reference proteome</keyword>
<dbReference type="Proteomes" id="UP000184516">
    <property type="component" value="Unassembled WGS sequence"/>
</dbReference>
<dbReference type="STRING" id="468056.SAMN05443549_1162"/>
<feature type="domain" description="HYR-like" evidence="2">
    <location>
        <begin position="936"/>
        <end position="1008"/>
    </location>
</feature>
<feature type="domain" description="HYR-like" evidence="2">
    <location>
        <begin position="1182"/>
        <end position="1252"/>
    </location>
</feature>
<feature type="domain" description="HYR-like" evidence="2">
    <location>
        <begin position="1094"/>
        <end position="1167"/>
    </location>
</feature>
<feature type="domain" description="HYR-like" evidence="2">
    <location>
        <begin position="543"/>
        <end position="613"/>
    </location>
</feature>
<dbReference type="Pfam" id="PF13573">
    <property type="entry name" value="SprB"/>
    <property type="match status" value="1"/>
</dbReference>
<name>A0A1M5Q1A8_9FLAO</name>
<sequence>MKTKITHFLLAFFMFVGNIFSQVSPPFDANHPDLRNCGVAPNYYLDVFNCNSNNFTLKDVFLSLTDVNGVPMNTTTCTPGSPSQQLYVMLNYTSNASNTPNNCRLFADLDITTYPVNGAPTTQKIGINTYLGDIPGGTYQRKIYGPFAWTCGQELELKKILVVWRTGGNSTELPSYNCSTYSSSQCELPGSVVVKAPLAVQFSYKTCRVGNNVTVSYKSTTNGGTPPYAYAWDLDNDGQFDDSTIKDPQYTYPYNPLGYTAKLKVTDSNIPTPLFNTFEVTVGNVTELELHGATTTPVGCGGGSDGSITLNDPTGGTPGYTYSWSNGATSKNLVGIAAGTYTVTVKDANDCTKQLSFQISGGDSINPVVNAPADYAIEGCGVTALVDLAYSTTQTTITVAKFLEIGGTYTESNIKTITYQDSQSGTCPILVTRTFRITDDCDHVGSDTQIITIKDTTAPTINATNGSSTVECLVLAIPPTIPTATDVCSGVINGTLLSTVDTPNPVTCEGTRIYTYRYTDNCGNKSDWTYTYTIEREPFGEIAPAGSTVACIASAVTASIVLPTVTDNCGNTLSPASPVTSGTFDGCEGTRIYTYTYTDCEGNSRNFVYTYTIEREPFGVIAPAGSTVACIASAVTASIALPTVTDNCGNTLSPASPVTSGTFDGCEGTRIYTYTYTDCEGNTQDFVYTYTIEREPFGEIAPAGSTVACIASAVTASIVLPTVTDNCGNTLSPASPVTSGTFDGCEGTRIYTYTYTDCEGNSQNFVYTYTIEREPFSAIAPAGSTVACIASAVTASIALPTVTDNCGNTLSPVSPVTSGTFDGCEGTRIYTYTYTDCEGNSRNFVYTYTIERQAFSAIAPAGSTVACIASAVTTSITLPTVTDNCGNTLSPASPVTSGTFNGCEGTRIYTYTYADCEGNSQNFVYTYTIERQAFSAIAPAGSTVACIASAVTTSITLPTVTDNCGNTLSPASPVTSGTFNGCEGTRIYTYTYTDCEGNSRNFVYTYTIEREPFGEIAPAGSTVACIASAVTASIALPTVTDNCGNTLSPASPVTSGTFNGCEGTRIYTYTYTDCEGNSRNFVYTYTIDHTTAAVVPANGTSTVQCLSNATTPTPPTVVDVCGNNVPAVLASTVDSPSPLTCEGTRTYNYTYTDCSGLVSNWKYTYTIDDTLAPTATVPANITNLQCKTEIPIGKASDLTNVADNCSGNISITVSDTNNGASGCNGSPYIVTRTYTLTDCAGNTKNLVQTITVEDKTAPVLMGVPANVTAECNAIPNVAPVTNITATDNCDTNPIVTYLGEVRTNGDCPSNYVLTRTWKAEDNCGNSSTKSQTITIQDKTKPTFIGPQNITLIKDAACNYNSTPAVTGSPTQVNDNCDSNPIVTYTDASCFDYSVITQMNHGQGYYYPVEISGFNNLTANQLHKVSMEFTTNQGKGNAEFILIAPSGDGIVLVGSYCDGGFCEVVGSTTYSPTFYPDASGYTKWVNSNNIAAGAGNFEPNGTTSDNSITGFNGNFKTRFEDLTGPMNGTWTLYGRKDTSAAGTLEFTGVCISPTRCEENDLIVRTWTATDACGNKSTPYKQIITAVDNTAPLWQTAVGALDVTVECNDSAGLIAAQALIPVATDNCDSNVTDIVKTPGVFVLSPNCANAGTYTNTWTVTDNCDNTSIIFTQTITINDSTKPTFTAPANVEIFTSASCTYDASVAMTGDVTNEADNCSIGLNASFSDSMTAGICEGSTIITRTWSLVDKCGNKAEDQIQTITVSDNIKPTFTAPANVEIFTSASCTYDASVAMTGDVTNEADNCSTGLQATFSDSMTAGICEGSTIITRTWSLVDKCGNKAEDQIQTITVSDNVKPTFTAPANVEIFTSASCTYDAGVAITGDVTNEADNCSTGLNASFSDSMAAGICEGSTIITRTWSLVDKCGNKAEDQIQTITVSDNVKPTFTAPANIEIFTSASCTYDASVAMTGDVTNEADNCSTGLQATFSDSMAAGTCEGSTIITRTWSLVDKCGNKAEDQIQTITVSDNVKPTFTAPANVEIFTSASCTYDASVAMAGDVTNEADNCSTGLNASFSDSMAAGTCEGSTIITRTWSLVDKCGNKAEDQIQTITVSDNIKPTFTAPANVEIFTSASCTYDASVAMAGDVTNEADNCSTGLQATFSDSMTAGICEGSTIITRTWSLVDKCGNKAEDQIQTITVSDNVKPTFTAPANVEIFTSASCTYDASVAMTGDVTNEADNCSTGLNASFSDSMAAGTCEGSTIITRIWSLVDKCGNKAENQIQTITVSDKMAPVINTPASNITVECDGSGNKTAIANWLANNGGATATDTCSSVTWSNNFNALSNDCSAAVTVEFTAKDSCGNSAMTSATFSIQDITPPVAPENPATVNVSCASEVPMPTSLTAMDNCKGEITVQGVDTIVQGNCANSYTITRTWTFIDDCGKTSSTIQTINVDDKTAPIIAALPETKTISCPAAPEFAQAVATDACGSAFTLTSADVTTNGACAGSYSVTRTWTATDACGNTSTASQTINVIDTTAPVIAVPPTRLSINCPETPVFGEATASDGCGSIFSLTH</sequence>
<dbReference type="RefSeq" id="WP_073372075.1">
    <property type="nucleotide sequence ID" value="NZ_FQWB01000016.1"/>
</dbReference>
<feature type="domain" description="HYR-like" evidence="2">
    <location>
        <begin position="778"/>
        <end position="850"/>
    </location>
</feature>
<evidence type="ECO:0000259" key="2">
    <source>
        <dbReference type="Pfam" id="PF23237"/>
    </source>
</evidence>